<dbReference type="Pfam" id="PF18962">
    <property type="entry name" value="Por_Secre_tail"/>
    <property type="match status" value="1"/>
</dbReference>
<dbReference type="EMBL" id="JAASRN010000001">
    <property type="protein sequence ID" value="NIK72841.1"/>
    <property type="molecule type" value="Genomic_DNA"/>
</dbReference>
<dbReference type="InterPro" id="IPR001736">
    <property type="entry name" value="PLipase_D/transphosphatidylase"/>
</dbReference>
<dbReference type="PANTHER" id="PTHR43856">
    <property type="entry name" value="CARDIOLIPIN HYDROLASE"/>
    <property type="match status" value="1"/>
</dbReference>
<dbReference type="NCBIfam" id="TIGR04183">
    <property type="entry name" value="Por_Secre_tail"/>
    <property type="match status" value="1"/>
</dbReference>
<dbReference type="AlphaFoldDB" id="A0A846MN09"/>
<keyword evidence="7" id="KW-0732">Signal</keyword>
<dbReference type="Pfam" id="PF13091">
    <property type="entry name" value="PLDc_2"/>
    <property type="match status" value="2"/>
</dbReference>
<dbReference type="GO" id="GO:0016891">
    <property type="term" value="F:RNA endonuclease activity producing 5'-phosphomonoesters, hydrolytic mechanism"/>
    <property type="evidence" value="ECO:0007669"/>
    <property type="project" value="TreeGrafter"/>
</dbReference>
<evidence type="ECO:0000256" key="4">
    <source>
        <dbReference type="ARBA" id="ARBA00022801"/>
    </source>
</evidence>
<feature type="chain" id="PRO_5032838344" description="phospholipase D" evidence="7">
    <location>
        <begin position="21"/>
        <end position="771"/>
    </location>
</feature>
<proteinExistence type="inferred from homology"/>
<accession>A0A846MN09</accession>
<keyword evidence="5" id="KW-0442">Lipid degradation</keyword>
<dbReference type="SMART" id="SM00155">
    <property type="entry name" value="PLDc"/>
    <property type="match status" value="2"/>
</dbReference>
<sequence length="771" mass="84297">MKQRLTLLIVSLLWACAGYAQTVMSIAEARQQSLGTVVTVEGVVTNDQNYDNRNRSRAIQDATGGIWIFAPGNATLQALKEGDKIRITGELGDFRTLLQIVNPSAIEVIATGEPLPAPVVLTVSDLSNAAVAEQYEGMLVKVEDVILDTSDDVFGSGSSGRSYDIDDPNNPIPGNCFPISSDCGPVYRINPGNSLVGVEIASGLVTLSGPLGSFDGVYQIVPRGIKDYKVGLAVTNLQQKNVFSTRFTLTWTTNISAKHTVKWGRLTLNSVTNDVAIYDTTFIGTIEGTNFVKQHSVEITGLSPASFYFFSILNETEEGKKVTIYDFFATASESSGTIRVVFNKAVDTQLSRGSNAEVSSNIANIIASYIDMAQVSVDVAMYNANTAGATQIINALNRAYQRGVQVRYIYDHSRPNSALTNLNPAIPRLGDNSRSGGIMHNKFVVIDADSRTNSYVITGSGNWTNNNLSTDPNHFLFIQDQTLARVYRAEFEEMWGSATATPDASKARFGSKKIKNTPSQVMVGGKKIEVYFAPTDNTKSAIQNAIYSCNNDLRFGLLLITDSDLAAAIDSMQNVGWDVKGVVDDRNEDTGQPVTGSMVNWLITRNVNVQRYSLLNAAQLHHKYLIVDAARPSSDPLVVVGSYNWSNTANTSNDENTLIIHDATVANHFLQEFGQRYFEVTGIRDAYLTPTEDLQAVTVEVYPNPARGRFTVQHLQSGAHLMLYDMKGRVLWNATAASPSMEVEAALQEGLYLLLIEQNGKQFVQKIMIQR</sequence>
<evidence type="ECO:0000256" key="7">
    <source>
        <dbReference type="SAM" id="SignalP"/>
    </source>
</evidence>
<protein>
    <recommendedName>
        <fullName evidence="3">phospholipase D</fullName>
        <ecNumber evidence="3">3.1.4.4</ecNumber>
    </recommendedName>
</protein>
<dbReference type="InterPro" id="IPR051406">
    <property type="entry name" value="PLD_domain"/>
</dbReference>
<dbReference type="PANTHER" id="PTHR43856:SF1">
    <property type="entry name" value="MITOCHONDRIAL CARDIOLIPIN HYDROLASE"/>
    <property type="match status" value="1"/>
</dbReference>
<dbReference type="GO" id="GO:0004630">
    <property type="term" value="F:phospholipase D activity"/>
    <property type="evidence" value="ECO:0007669"/>
    <property type="project" value="UniProtKB-EC"/>
</dbReference>
<gene>
    <name evidence="9" type="ORF">FHS56_000327</name>
</gene>
<dbReference type="RefSeq" id="WP_166918142.1">
    <property type="nucleotide sequence ID" value="NZ_JAASRN010000001.1"/>
</dbReference>
<feature type="domain" description="PLD phosphodiesterase" evidence="8">
    <location>
        <begin position="616"/>
        <end position="649"/>
    </location>
</feature>
<dbReference type="GO" id="GO:0016042">
    <property type="term" value="P:lipid catabolic process"/>
    <property type="evidence" value="ECO:0007669"/>
    <property type="project" value="UniProtKB-KW"/>
</dbReference>
<evidence type="ECO:0000256" key="1">
    <source>
        <dbReference type="ARBA" id="ARBA00000798"/>
    </source>
</evidence>
<dbReference type="Proteomes" id="UP000537126">
    <property type="component" value="Unassembled WGS sequence"/>
</dbReference>
<dbReference type="SUPFAM" id="SSF56024">
    <property type="entry name" value="Phospholipase D/nuclease"/>
    <property type="match status" value="2"/>
</dbReference>
<evidence type="ECO:0000313" key="9">
    <source>
        <dbReference type="EMBL" id="NIK72841.1"/>
    </source>
</evidence>
<comment type="caution">
    <text evidence="9">The sequence shown here is derived from an EMBL/GenBank/DDBJ whole genome shotgun (WGS) entry which is preliminary data.</text>
</comment>
<dbReference type="InterPro" id="IPR025202">
    <property type="entry name" value="PLD-like_dom"/>
</dbReference>
<keyword evidence="4" id="KW-0378">Hydrolase</keyword>
<evidence type="ECO:0000256" key="2">
    <source>
        <dbReference type="ARBA" id="ARBA00008664"/>
    </source>
</evidence>
<dbReference type="InterPro" id="IPR026444">
    <property type="entry name" value="Secre_tail"/>
</dbReference>
<evidence type="ECO:0000259" key="8">
    <source>
        <dbReference type="PROSITE" id="PS50035"/>
    </source>
</evidence>
<dbReference type="EC" id="3.1.4.4" evidence="3"/>
<dbReference type="GO" id="GO:0006793">
    <property type="term" value="P:phosphorus metabolic process"/>
    <property type="evidence" value="ECO:0007669"/>
    <property type="project" value="UniProtKB-ARBA"/>
</dbReference>
<dbReference type="PROSITE" id="PS50035">
    <property type="entry name" value="PLD"/>
    <property type="match status" value="2"/>
</dbReference>
<comment type="catalytic activity">
    <reaction evidence="1">
        <text>a 1,2-diacyl-sn-glycero-3-phosphocholine + H2O = a 1,2-diacyl-sn-glycero-3-phosphate + choline + H(+)</text>
        <dbReference type="Rhea" id="RHEA:14445"/>
        <dbReference type="ChEBI" id="CHEBI:15354"/>
        <dbReference type="ChEBI" id="CHEBI:15377"/>
        <dbReference type="ChEBI" id="CHEBI:15378"/>
        <dbReference type="ChEBI" id="CHEBI:57643"/>
        <dbReference type="ChEBI" id="CHEBI:58608"/>
        <dbReference type="EC" id="3.1.4.4"/>
    </reaction>
</comment>
<evidence type="ECO:0000256" key="6">
    <source>
        <dbReference type="ARBA" id="ARBA00023098"/>
    </source>
</evidence>
<keyword evidence="6" id="KW-0443">Lipid metabolism</keyword>
<dbReference type="Gene3D" id="3.30.870.10">
    <property type="entry name" value="Endonuclease Chain A"/>
    <property type="match status" value="2"/>
</dbReference>
<evidence type="ECO:0000313" key="10">
    <source>
        <dbReference type="Proteomes" id="UP000537126"/>
    </source>
</evidence>
<keyword evidence="10" id="KW-1185">Reference proteome</keyword>
<feature type="signal peptide" evidence="7">
    <location>
        <begin position="1"/>
        <end position="20"/>
    </location>
</feature>
<name>A0A846MN09_9BACT</name>
<feature type="domain" description="PLD phosphodiesterase" evidence="8">
    <location>
        <begin position="435"/>
        <end position="467"/>
    </location>
</feature>
<organism evidence="9 10">
    <name type="scientific">Thermonema lapsum</name>
    <dbReference type="NCBI Taxonomy" id="28195"/>
    <lineage>
        <taxon>Bacteria</taxon>
        <taxon>Pseudomonadati</taxon>
        <taxon>Bacteroidota</taxon>
        <taxon>Cytophagia</taxon>
        <taxon>Cytophagales</taxon>
        <taxon>Thermonemataceae</taxon>
        <taxon>Thermonema</taxon>
    </lineage>
</organism>
<comment type="similarity">
    <text evidence="2">Belongs to the phospholipase D family.</text>
</comment>
<reference evidence="9 10" key="1">
    <citation type="submission" date="2020-03" db="EMBL/GenBank/DDBJ databases">
        <title>Genomic Encyclopedia of Type Strains, Phase IV (KMG-IV): sequencing the most valuable type-strain genomes for metagenomic binning, comparative biology and taxonomic classification.</title>
        <authorList>
            <person name="Goeker M."/>
        </authorList>
    </citation>
    <scope>NUCLEOTIDE SEQUENCE [LARGE SCALE GENOMIC DNA]</scope>
    <source>
        <strain evidence="9 10">DSM 5718</strain>
    </source>
</reference>
<evidence type="ECO:0000256" key="3">
    <source>
        <dbReference type="ARBA" id="ARBA00012027"/>
    </source>
</evidence>
<evidence type="ECO:0000256" key="5">
    <source>
        <dbReference type="ARBA" id="ARBA00022963"/>
    </source>
</evidence>